<organism evidence="3 4">
    <name type="scientific">Litoreibacter ponti</name>
    <dbReference type="NCBI Taxonomy" id="1510457"/>
    <lineage>
        <taxon>Bacteria</taxon>
        <taxon>Pseudomonadati</taxon>
        <taxon>Pseudomonadota</taxon>
        <taxon>Alphaproteobacteria</taxon>
        <taxon>Rhodobacterales</taxon>
        <taxon>Roseobacteraceae</taxon>
        <taxon>Litoreibacter</taxon>
    </lineage>
</organism>
<accession>A0A2T6BPS1</accession>
<comment type="caution">
    <text evidence="3">The sequence shown here is derived from an EMBL/GenBank/DDBJ whole genome shotgun (WGS) entry which is preliminary data.</text>
</comment>
<evidence type="ECO:0000313" key="3">
    <source>
        <dbReference type="EMBL" id="PTX58068.1"/>
    </source>
</evidence>
<dbReference type="EMBL" id="QBKS01000001">
    <property type="protein sequence ID" value="PTX58068.1"/>
    <property type="molecule type" value="Genomic_DNA"/>
</dbReference>
<evidence type="ECO:0000256" key="1">
    <source>
        <dbReference type="ARBA" id="ARBA00022723"/>
    </source>
</evidence>
<dbReference type="AlphaFoldDB" id="A0A2T6BPS1"/>
<dbReference type="Proteomes" id="UP000243978">
    <property type="component" value="Unassembled WGS sequence"/>
</dbReference>
<evidence type="ECO:0000313" key="4">
    <source>
        <dbReference type="Proteomes" id="UP000243978"/>
    </source>
</evidence>
<proteinExistence type="predicted"/>
<keyword evidence="4" id="KW-1185">Reference proteome</keyword>
<dbReference type="GO" id="GO:0046872">
    <property type="term" value="F:metal ion binding"/>
    <property type="evidence" value="ECO:0007669"/>
    <property type="project" value="UniProtKB-KW"/>
</dbReference>
<feature type="domain" description="Cupin type-2" evidence="2">
    <location>
        <begin position="39"/>
        <end position="102"/>
    </location>
</feature>
<dbReference type="GO" id="GO:0016853">
    <property type="term" value="F:isomerase activity"/>
    <property type="evidence" value="ECO:0007669"/>
    <property type="project" value="UniProtKB-KW"/>
</dbReference>
<dbReference type="PANTHER" id="PTHR35848">
    <property type="entry name" value="OXALATE-BINDING PROTEIN"/>
    <property type="match status" value="1"/>
</dbReference>
<dbReference type="InterPro" id="IPR014710">
    <property type="entry name" value="RmlC-like_jellyroll"/>
</dbReference>
<dbReference type="Pfam" id="PF07883">
    <property type="entry name" value="Cupin_2"/>
    <property type="match status" value="1"/>
</dbReference>
<dbReference type="SUPFAM" id="SSF51182">
    <property type="entry name" value="RmlC-like cupins"/>
    <property type="match status" value="1"/>
</dbReference>
<dbReference type="InterPro" id="IPR013096">
    <property type="entry name" value="Cupin_2"/>
</dbReference>
<protein>
    <submittedName>
        <fullName evidence="3">Mannose-6-phosphate isomerase-like protein (Cupin superfamily)</fullName>
    </submittedName>
</protein>
<reference evidence="3 4" key="1">
    <citation type="submission" date="2018-04" db="EMBL/GenBank/DDBJ databases">
        <title>Genomic Encyclopedia of Archaeal and Bacterial Type Strains, Phase II (KMG-II): from individual species to whole genera.</title>
        <authorList>
            <person name="Goeker M."/>
        </authorList>
    </citation>
    <scope>NUCLEOTIDE SEQUENCE [LARGE SCALE GENOMIC DNA]</scope>
    <source>
        <strain evidence="3 4">DSM 100977</strain>
    </source>
</reference>
<gene>
    <name evidence="3" type="ORF">C8N43_2744</name>
</gene>
<keyword evidence="1" id="KW-0479">Metal-binding</keyword>
<keyword evidence="3" id="KW-0413">Isomerase</keyword>
<name>A0A2T6BPS1_9RHOB</name>
<sequence>MADRLTPNDWSLREDEFSGRFEGAQIGAEVTVLFVSIDEVGGGPPLHTHPYDEIFIIRSGRGRYTVGDEVIEAGRGDVLRVPAEVPHKFENLGPGPLESVDIHQSPRFIQTDLE</sequence>
<dbReference type="InterPro" id="IPR011051">
    <property type="entry name" value="RmlC_Cupin_sf"/>
</dbReference>
<dbReference type="RefSeq" id="WP_107846109.1">
    <property type="nucleotide sequence ID" value="NZ_QBKS01000001.1"/>
</dbReference>
<dbReference type="Gene3D" id="2.60.120.10">
    <property type="entry name" value="Jelly Rolls"/>
    <property type="match status" value="1"/>
</dbReference>
<dbReference type="OrthoDB" id="9811153at2"/>
<dbReference type="PANTHER" id="PTHR35848:SF6">
    <property type="entry name" value="CUPIN TYPE-2 DOMAIN-CONTAINING PROTEIN"/>
    <property type="match status" value="1"/>
</dbReference>
<dbReference type="InterPro" id="IPR051610">
    <property type="entry name" value="GPI/OXD"/>
</dbReference>
<evidence type="ECO:0000259" key="2">
    <source>
        <dbReference type="Pfam" id="PF07883"/>
    </source>
</evidence>